<dbReference type="Pfam" id="PF09851">
    <property type="entry name" value="SHOCT"/>
    <property type="match status" value="1"/>
</dbReference>
<accession>A0A4Z0RIY6</accession>
<proteinExistence type="predicted"/>
<organism evidence="4 5">
    <name type="scientific">Weissella confusa</name>
    <name type="common">Lactobacillus confusus</name>
    <dbReference type="NCBI Taxonomy" id="1583"/>
    <lineage>
        <taxon>Bacteria</taxon>
        <taxon>Bacillati</taxon>
        <taxon>Bacillota</taxon>
        <taxon>Bacilli</taxon>
        <taxon>Lactobacillales</taxon>
        <taxon>Lactobacillaceae</taxon>
        <taxon>Weissella</taxon>
    </lineage>
</organism>
<keyword evidence="1" id="KW-1133">Transmembrane helix</keyword>
<protein>
    <submittedName>
        <fullName evidence="4">SHOCT domain-containing protein</fullName>
    </submittedName>
</protein>
<evidence type="ECO:0000256" key="1">
    <source>
        <dbReference type="SAM" id="Phobius"/>
    </source>
</evidence>
<dbReference type="EMBL" id="JAAOCX010000018">
    <property type="protein sequence ID" value="MBJ7633490.1"/>
    <property type="molecule type" value="Genomic_DNA"/>
</dbReference>
<comment type="caution">
    <text evidence="4">The sequence shown here is derived from an EMBL/GenBank/DDBJ whole genome shotgun (WGS) entry which is preliminary data.</text>
</comment>
<sequence>MGLFSKKTEAEKQELVAQRAEATQKRKEDKAYIKDFTKIATTRVSDYLLWSESTDEVVINRGVMNMGTTQMFKRADIRSFEVIKDGEKSERFGLGGAAVGGLILGPIGLLGGFLLKKKKNEIRDLRVRIYTTGEQAMHDIPLISEKTKADGWIAKVANTSLDQIVEFLQKAIIELEESKSIQETAPAPQDNGSSVADELAKLKSLLDAGILTQDEFDAQKAKVLG</sequence>
<reference evidence="4 5" key="2">
    <citation type="journal article" date="2021" name="Int. J. Food Microbiol.">
        <title>Safety demonstration of a microbial species for use in the food chain: Weissella confusa.</title>
        <authorList>
            <person name="Bourdichon F."/>
            <person name="Patrone V."/>
            <person name="Fontana A."/>
            <person name="Milani G."/>
            <person name="Morelli L."/>
        </authorList>
    </citation>
    <scope>NUCLEOTIDE SEQUENCE [LARGE SCALE GENOMIC DNA]</scope>
    <source>
        <strain evidence="3">CCUG 30943</strain>
        <strain evidence="4 5">CCUG 43002</strain>
    </source>
</reference>
<dbReference type="RefSeq" id="WP_135411234.1">
    <property type="nucleotide sequence ID" value="NZ_JAAOCP010000004.1"/>
</dbReference>
<name>A0A4Z0RIY6_WEICO</name>
<dbReference type="InterPro" id="IPR018649">
    <property type="entry name" value="SHOCT"/>
</dbReference>
<dbReference type="AlphaFoldDB" id="A0A4Z0RIY6"/>
<evidence type="ECO:0000259" key="2">
    <source>
        <dbReference type="Pfam" id="PF09851"/>
    </source>
</evidence>
<evidence type="ECO:0000313" key="4">
    <source>
        <dbReference type="EMBL" id="MBJ7638509.1"/>
    </source>
</evidence>
<evidence type="ECO:0000313" key="5">
    <source>
        <dbReference type="Proteomes" id="UP000728106"/>
    </source>
</evidence>
<reference evidence="4" key="1">
    <citation type="submission" date="2020-02" db="EMBL/GenBank/DDBJ databases">
        <authorList>
            <person name="Fontana A."/>
            <person name="Patrone V."/>
            <person name="Morelli L."/>
        </authorList>
    </citation>
    <scope>NUCLEOTIDE SEQUENCE</scope>
    <source>
        <strain evidence="3">CCUG 30943</strain>
        <strain evidence="4">CCUG 43002</strain>
    </source>
</reference>
<keyword evidence="1" id="KW-0812">Transmembrane</keyword>
<dbReference type="Proteomes" id="UP000728106">
    <property type="component" value="Unassembled WGS sequence"/>
</dbReference>
<feature type="transmembrane region" description="Helical" evidence="1">
    <location>
        <begin position="92"/>
        <end position="115"/>
    </location>
</feature>
<dbReference type="EMBL" id="JAAOCP010000004">
    <property type="protein sequence ID" value="MBJ7638509.1"/>
    <property type="molecule type" value="Genomic_DNA"/>
</dbReference>
<evidence type="ECO:0000313" key="3">
    <source>
        <dbReference type="EMBL" id="MBJ7633490.1"/>
    </source>
</evidence>
<gene>
    <name evidence="4" type="ORF">HAU20_03805</name>
    <name evidence="3" type="ORF">HAU43_10405</name>
</gene>
<keyword evidence="5" id="KW-1185">Reference proteome</keyword>
<feature type="domain" description="SHOCT" evidence="2">
    <location>
        <begin position="197"/>
        <end position="224"/>
    </location>
</feature>
<keyword evidence="1" id="KW-0472">Membrane</keyword>
<dbReference type="Proteomes" id="UP000808038">
    <property type="component" value="Unassembled WGS sequence"/>
</dbReference>